<evidence type="ECO:0000256" key="1">
    <source>
        <dbReference type="SAM" id="Phobius"/>
    </source>
</evidence>
<accession>A0A073K8U6</accession>
<dbReference type="CDD" id="cd21809">
    <property type="entry name" value="ABC-2_lan_permease-like"/>
    <property type="match status" value="1"/>
</dbReference>
<feature type="transmembrane region" description="Helical" evidence="1">
    <location>
        <begin position="175"/>
        <end position="196"/>
    </location>
</feature>
<proteinExistence type="predicted"/>
<dbReference type="AlphaFoldDB" id="A0A073K8U6"/>
<name>A0A073K8U6_9BACI</name>
<evidence type="ECO:0000313" key="3">
    <source>
        <dbReference type="Proteomes" id="UP000027778"/>
    </source>
</evidence>
<organism evidence="2 3">
    <name type="scientific">Bacillus gaemokensis</name>
    <dbReference type="NCBI Taxonomy" id="574375"/>
    <lineage>
        <taxon>Bacteria</taxon>
        <taxon>Bacillati</taxon>
        <taxon>Bacillota</taxon>
        <taxon>Bacilli</taxon>
        <taxon>Bacillales</taxon>
        <taxon>Bacillaceae</taxon>
        <taxon>Bacillus</taxon>
        <taxon>Bacillus cereus group</taxon>
    </lineage>
</organism>
<feature type="transmembrane region" description="Helical" evidence="1">
    <location>
        <begin position="208"/>
        <end position="226"/>
    </location>
</feature>
<comment type="caution">
    <text evidence="2">The sequence shown here is derived from an EMBL/GenBank/DDBJ whole genome shotgun (WGS) entry which is preliminary data.</text>
</comment>
<dbReference type="STRING" id="574375.AZF08_23715"/>
<dbReference type="RefSeq" id="WP_033676415.1">
    <property type="nucleotide sequence ID" value="NZ_JOTM01000022.1"/>
</dbReference>
<protein>
    <submittedName>
        <fullName evidence="2">Permease</fullName>
    </submittedName>
</protein>
<feature type="transmembrane region" description="Helical" evidence="1">
    <location>
        <begin position="61"/>
        <end position="82"/>
    </location>
</feature>
<dbReference type="OrthoDB" id="3190532at2"/>
<evidence type="ECO:0000313" key="2">
    <source>
        <dbReference type="EMBL" id="KEK22965.1"/>
    </source>
</evidence>
<reference evidence="2 3" key="1">
    <citation type="submission" date="2014-06" db="EMBL/GenBank/DDBJ databases">
        <title>Draft genome sequence of Bacillus gaemokensis JCM 15801 (MCCC 1A00707).</title>
        <authorList>
            <person name="Lai Q."/>
            <person name="Liu Y."/>
            <person name="Shao Z."/>
        </authorList>
    </citation>
    <scope>NUCLEOTIDE SEQUENCE [LARGE SCALE GENOMIC DNA]</scope>
    <source>
        <strain evidence="2 3">JCM 15801</strain>
    </source>
</reference>
<keyword evidence="1" id="KW-0812">Transmembrane</keyword>
<gene>
    <name evidence="2" type="ORF">BAGA_14915</name>
</gene>
<sequence length="238" mass="27596">MYKRLFQSELLKIKRKWIWFLIFLGPIGVISLQACNFFLRYDWLTTKYAKDLWGGLIFEVQPLALVTLILGTTIITSLIAHLEHHSSSWKHLLSLPIKKRHIFLVKFILVFFLLTISCSLLLVGTIGLGLALQFDAVIPWFSIFKMSFYPYWSALPIVALQLWIAVIFHNQSIAFTIGLLGTIFTMFSTALPNWFIWRWPSLRIDWGPPLLCVTIGLVVSICMLFFETEIFARKDVHK</sequence>
<keyword evidence="1" id="KW-1133">Transmembrane helix</keyword>
<keyword evidence="3" id="KW-1185">Reference proteome</keyword>
<feature type="transmembrane region" description="Helical" evidence="1">
    <location>
        <begin position="20"/>
        <end position="41"/>
    </location>
</feature>
<feature type="transmembrane region" description="Helical" evidence="1">
    <location>
        <begin position="148"/>
        <end position="168"/>
    </location>
</feature>
<dbReference type="Proteomes" id="UP000027778">
    <property type="component" value="Unassembled WGS sequence"/>
</dbReference>
<dbReference type="eggNOG" id="COG4200">
    <property type="taxonomic scope" value="Bacteria"/>
</dbReference>
<dbReference type="EMBL" id="JOTM01000022">
    <property type="protein sequence ID" value="KEK22965.1"/>
    <property type="molecule type" value="Genomic_DNA"/>
</dbReference>
<keyword evidence="1" id="KW-0472">Membrane</keyword>
<feature type="transmembrane region" description="Helical" evidence="1">
    <location>
        <begin position="103"/>
        <end position="128"/>
    </location>
</feature>
<dbReference type="Pfam" id="PF12730">
    <property type="entry name" value="ABC2_membrane_4"/>
    <property type="match status" value="1"/>
</dbReference>
<dbReference type="PROSITE" id="PS51257">
    <property type="entry name" value="PROKAR_LIPOPROTEIN"/>
    <property type="match status" value="1"/>
</dbReference>